<keyword evidence="3" id="KW-0904">Protein phosphatase</keyword>
<name>A0A8T0XJN2_PANVG</name>
<dbReference type="Pfam" id="PF00481">
    <property type="entry name" value="PP2C"/>
    <property type="match status" value="2"/>
</dbReference>
<dbReference type="AlphaFoldDB" id="A0A8T0XJN2"/>
<dbReference type="GO" id="GO:0004722">
    <property type="term" value="F:protein serine/threonine phosphatase activity"/>
    <property type="evidence" value="ECO:0007669"/>
    <property type="project" value="UniProtKB-EC"/>
</dbReference>
<gene>
    <name evidence="8" type="ORF">PVAP13_1KG374400</name>
</gene>
<dbReference type="PROSITE" id="PS51746">
    <property type="entry name" value="PPM_2"/>
    <property type="match status" value="1"/>
</dbReference>
<evidence type="ECO:0000256" key="3">
    <source>
        <dbReference type="ARBA" id="ARBA00022912"/>
    </source>
</evidence>
<evidence type="ECO:0000313" key="9">
    <source>
        <dbReference type="Proteomes" id="UP000823388"/>
    </source>
</evidence>
<sequence length="368" mass="40878">MGASNSRDIRTDGGENVRIKYAAASMQGFGPKMEDAYTVAPDLDHTTSFFGVYDGHRGAEVALLCARLFHIELQVHPDYQSNLNNAIRSVFSRMDQVLRQSNEWRELVSPTNSRNWIEHVFCPIVNPWYCIEETPYKPPQSTGSTACVAVTRGNQVIVGNVGDSLCVASRNGQAILLSTGHKPYHQNERQRIQRAGGYLDIDNNVVIEGGQLGGFSFIEGKLTTSRAIGDFVFKKNKNLPPEEQMVICSPDIHAMEITNDIEFLVMASRGLWLSMAYQDVVDFVREQLESGETDLNIICGRLMHRALPTIIDTTVILIQLKHGAPDDAEIEEADDDEEVEEDIESNTSDDNEIKSAASDEQQPFAPNG</sequence>
<evidence type="ECO:0000256" key="1">
    <source>
        <dbReference type="ARBA" id="ARBA00013081"/>
    </source>
</evidence>
<feature type="compositionally biased region" description="Acidic residues" evidence="6">
    <location>
        <begin position="329"/>
        <end position="350"/>
    </location>
</feature>
<feature type="region of interest" description="Disordered" evidence="6">
    <location>
        <begin position="329"/>
        <end position="368"/>
    </location>
</feature>
<dbReference type="EMBL" id="CM029037">
    <property type="protein sequence ID" value="KAG2659647.1"/>
    <property type="molecule type" value="Genomic_DNA"/>
</dbReference>
<comment type="caution">
    <text evidence="8">The sequence shown here is derived from an EMBL/GenBank/DDBJ whole genome shotgun (WGS) entry which is preliminary data.</text>
</comment>
<dbReference type="PANTHER" id="PTHR13832:SF285">
    <property type="entry name" value="PROTEIN PHOSPHATASE 2C 22-RELATED"/>
    <property type="match status" value="1"/>
</dbReference>
<feature type="domain" description="PPM-type phosphatase" evidence="7">
    <location>
        <begin position="20"/>
        <end position="320"/>
    </location>
</feature>
<proteinExistence type="predicted"/>
<keyword evidence="9" id="KW-1185">Reference proteome</keyword>
<keyword evidence="2" id="KW-0378">Hydrolase</keyword>
<dbReference type="SMART" id="SM00332">
    <property type="entry name" value="PP2Cc"/>
    <property type="match status" value="1"/>
</dbReference>
<dbReference type="Gene3D" id="3.60.40.10">
    <property type="entry name" value="PPM-type phosphatase domain"/>
    <property type="match status" value="1"/>
</dbReference>
<dbReference type="EC" id="3.1.3.16" evidence="1"/>
<reference evidence="8" key="1">
    <citation type="submission" date="2020-05" db="EMBL/GenBank/DDBJ databases">
        <title>WGS assembly of Panicum virgatum.</title>
        <authorList>
            <person name="Lovell J.T."/>
            <person name="Jenkins J."/>
            <person name="Shu S."/>
            <person name="Juenger T.E."/>
            <person name="Schmutz J."/>
        </authorList>
    </citation>
    <scope>NUCLEOTIDE SEQUENCE</scope>
    <source>
        <strain evidence="8">AP13</strain>
    </source>
</reference>
<dbReference type="PANTHER" id="PTHR13832">
    <property type="entry name" value="PROTEIN PHOSPHATASE 2C"/>
    <property type="match status" value="1"/>
</dbReference>
<evidence type="ECO:0000256" key="5">
    <source>
        <dbReference type="ARBA" id="ARBA00048336"/>
    </source>
</evidence>
<evidence type="ECO:0000256" key="2">
    <source>
        <dbReference type="ARBA" id="ARBA00022801"/>
    </source>
</evidence>
<organism evidence="8 9">
    <name type="scientific">Panicum virgatum</name>
    <name type="common">Blackwell switchgrass</name>
    <dbReference type="NCBI Taxonomy" id="38727"/>
    <lineage>
        <taxon>Eukaryota</taxon>
        <taxon>Viridiplantae</taxon>
        <taxon>Streptophyta</taxon>
        <taxon>Embryophyta</taxon>
        <taxon>Tracheophyta</taxon>
        <taxon>Spermatophyta</taxon>
        <taxon>Magnoliopsida</taxon>
        <taxon>Liliopsida</taxon>
        <taxon>Poales</taxon>
        <taxon>Poaceae</taxon>
        <taxon>PACMAD clade</taxon>
        <taxon>Panicoideae</taxon>
        <taxon>Panicodae</taxon>
        <taxon>Paniceae</taxon>
        <taxon>Panicinae</taxon>
        <taxon>Panicum</taxon>
        <taxon>Panicum sect. Hiantes</taxon>
    </lineage>
</organism>
<accession>A0A8T0XJN2</accession>
<dbReference type="CDD" id="cd00143">
    <property type="entry name" value="PP2Cc"/>
    <property type="match status" value="1"/>
</dbReference>
<dbReference type="Proteomes" id="UP000823388">
    <property type="component" value="Chromosome 1K"/>
</dbReference>
<dbReference type="InterPro" id="IPR036457">
    <property type="entry name" value="PPM-type-like_dom_sf"/>
</dbReference>
<dbReference type="InterPro" id="IPR001932">
    <property type="entry name" value="PPM-type_phosphatase-like_dom"/>
</dbReference>
<dbReference type="OrthoDB" id="10264738at2759"/>
<evidence type="ECO:0000259" key="7">
    <source>
        <dbReference type="PROSITE" id="PS51746"/>
    </source>
</evidence>
<protein>
    <recommendedName>
        <fullName evidence="1">protein-serine/threonine phosphatase</fullName>
        <ecNumber evidence="1">3.1.3.16</ecNumber>
    </recommendedName>
</protein>
<evidence type="ECO:0000256" key="4">
    <source>
        <dbReference type="ARBA" id="ARBA00047761"/>
    </source>
</evidence>
<dbReference type="InterPro" id="IPR015655">
    <property type="entry name" value="PP2C"/>
</dbReference>
<evidence type="ECO:0000256" key="6">
    <source>
        <dbReference type="SAM" id="MobiDB-lite"/>
    </source>
</evidence>
<comment type="catalytic activity">
    <reaction evidence="4">
        <text>O-phospho-L-seryl-[protein] + H2O = L-seryl-[protein] + phosphate</text>
        <dbReference type="Rhea" id="RHEA:20629"/>
        <dbReference type="Rhea" id="RHEA-COMP:9863"/>
        <dbReference type="Rhea" id="RHEA-COMP:11604"/>
        <dbReference type="ChEBI" id="CHEBI:15377"/>
        <dbReference type="ChEBI" id="CHEBI:29999"/>
        <dbReference type="ChEBI" id="CHEBI:43474"/>
        <dbReference type="ChEBI" id="CHEBI:83421"/>
        <dbReference type="EC" id="3.1.3.16"/>
    </reaction>
</comment>
<comment type="catalytic activity">
    <reaction evidence="5">
        <text>O-phospho-L-threonyl-[protein] + H2O = L-threonyl-[protein] + phosphate</text>
        <dbReference type="Rhea" id="RHEA:47004"/>
        <dbReference type="Rhea" id="RHEA-COMP:11060"/>
        <dbReference type="Rhea" id="RHEA-COMP:11605"/>
        <dbReference type="ChEBI" id="CHEBI:15377"/>
        <dbReference type="ChEBI" id="CHEBI:30013"/>
        <dbReference type="ChEBI" id="CHEBI:43474"/>
        <dbReference type="ChEBI" id="CHEBI:61977"/>
        <dbReference type="EC" id="3.1.3.16"/>
    </reaction>
</comment>
<dbReference type="SUPFAM" id="SSF81606">
    <property type="entry name" value="PP2C-like"/>
    <property type="match status" value="1"/>
</dbReference>
<evidence type="ECO:0000313" key="8">
    <source>
        <dbReference type="EMBL" id="KAG2659647.1"/>
    </source>
</evidence>